<dbReference type="AlphaFoldDB" id="A0A7C4RTP6"/>
<evidence type="ECO:0000313" key="3">
    <source>
        <dbReference type="EMBL" id="HGU33819.1"/>
    </source>
</evidence>
<sequence length="387" mass="42874">MDKLKHFMTQRVVVGTILAIALLWMFQTVIGLLYRHPEGKPTGTTETVVVQQPAAAPQHSEKTATQPHETSSAQGQSTGTEHAAVQQTSTPASAAKPSDAAHGETPAASSHQGGAASSHGQTAQVDTHGTKPAAQAKHVPGVAFIHSVVKPLRYELDERFWGWRPNDILNVTDNVNNFQLGVLETTRRTIVILAEKISRTGSVEAFDKNVEHAMDWIMTKPDRYWFPSPEDRYTDALNDLLIYADRLQKGMAQFYTRADNIIPLLQAYINLIGSCEENLVKETEPWGEPVSWFRVDDYFYYSKGVAAALYSMLEGVENDFHQIIETRRGTGLLHHAIESCKRASEIEPWMVTDADLGGILANHRANMAAPLSHVRFYLEMLVAALST</sequence>
<proteinExistence type="predicted"/>
<keyword evidence="2" id="KW-1133">Transmembrane helix</keyword>
<comment type="caution">
    <text evidence="3">The sequence shown here is derived from an EMBL/GenBank/DDBJ whole genome shotgun (WGS) entry which is preliminary data.</text>
</comment>
<protein>
    <submittedName>
        <fullName evidence="3">DUF2333 family protein</fullName>
    </submittedName>
</protein>
<feature type="compositionally biased region" description="Low complexity" evidence="1">
    <location>
        <begin position="107"/>
        <end position="121"/>
    </location>
</feature>
<reference evidence="3" key="1">
    <citation type="journal article" date="2020" name="mSystems">
        <title>Genome- and Community-Level Interaction Insights into Carbon Utilization and Element Cycling Functions of Hydrothermarchaeota in Hydrothermal Sediment.</title>
        <authorList>
            <person name="Zhou Z."/>
            <person name="Liu Y."/>
            <person name="Xu W."/>
            <person name="Pan J."/>
            <person name="Luo Z.H."/>
            <person name="Li M."/>
        </authorList>
    </citation>
    <scope>NUCLEOTIDE SEQUENCE [LARGE SCALE GENOMIC DNA]</scope>
    <source>
        <strain evidence="3">SpSt-477</strain>
    </source>
</reference>
<gene>
    <name evidence="3" type="ORF">ENS29_13355</name>
</gene>
<evidence type="ECO:0000256" key="1">
    <source>
        <dbReference type="SAM" id="MobiDB-lite"/>
    </source>
</evidence>
<dbReference type="Pfam" id="PF10095">
    <property type="entry name" value="DUF2333"/>
    <property type="match status" value="2"/>
</dbReference>
<dbReference type="InterPro" id="IPR016936">
    <property type="entry name" value="UCP029693"/>
</dbReference>
<feature type="transmembrane region" description="Helical" evidence="2">
    <location>
        <begin position="12"/>
        <end position="34"/>
    </location>
</feature>
<evidence type="ECO:0000256" key="2">
    <source>
        <dbReference type="SAM" id="Phobius"/>
    </source>
</evidence>
<accession>A0A7C4RTP6</accession>
<feature type="compositionally biased region" description="Polar residues" evidence="1">
    <location>
        <begin position="63"/>
        <end position="92"/>
    </location>
</feature>
<dbReference type="EMBL" id="DSUH01000306">
    <property type="protein sequence ID" value="HGU33819.1"/>
    <property type="molecule type" value="Genomic_DNA"/>
</dbReference>
<keyword evidence="2" id="KW-0472">Membrane</keyword>
<name>A0A7C4RTP6_9BACT</name>
<organism evidence="3">
    <name type="scientific">Desulfatirhabdium butyrativorans</name>
    <dbReference type="NCBI Taxonomy" id="340467"/>
    <lineage>
        <taxon>Bacteria</taxon>
        <taxon>Pseudomonadati</taxon>
        <taxon>Thermodesulfobacteriota</taxon>
        <taxon>Desulfobacteria</taxon>
        <taxon>Desulfobacterales</taxon>
        <taxon>Desulfatirhabdiaceae</taxon>
        <taxon>Desulfatirhabdium</taxon>
    </lineage>
</organism>
<feature type="region of interest" description="Disordered" evidence="1">
    <location>
        <begin position="52"/>
        <end position="134"/>
    </location>
</feature>
<keyword evidence="2" id="KW-0812">Transmembrane</keyword>